<dbReference type="EMBL" id="MU001888">
    <property type="protein sequence ID" value="KAF2794525.1"/>
    <property type="molecule type" value="Genomic_DNA"/>
</dbReference>
<feature type="non-terminal residue" evidence="1">
    <location>
        <position position="165"/>
    </location>
</feature>
<proteinExistence type="predicted"/>
<reference evidence="1" key="1">
    <citation type="journal article" date="2020" name="Stud. Mycol.">
        <title>101 Dothideomycetes genomes: a test case for predicting lifestyles and emergence of pathogens.</title>
        <authorList>
            <person name="Haridas S."/>
            <person name="Albert R."/>
            <person name="Binder M."/>
            <person name="Bloem J."/>
            <person name="Labutti K."/>
            <person name="Salamov A."/>
            <person name="Andreopoulos B."/>
            <person name="Baker S."/>
            <person name="Barry K."/>
            <person name="Bills G."/>
            <person name="Bluhm B."/>
            <person name="Cannon C."/>
            <person name="Castanera R."/>
            <person name="Culley D."/>
            <person name="Daum C."/>
            <person name="Ezra D."/>
            <person name="Gonzalez J."/>
            <person name="Henrissat B."/>
            <person name="Kuo A."/>
            <person name="Liang C."/>
            <person name="Lipzen A."/>
            <person name="Lutzoni F."/>
            <person name="Magnuson J."/>
            <person name="Mondo S."/>
            <person name="Nolan M."/>
            <person name="Ohm R."/>
            <person name="Pangilinan J."/>
            <person name="Park H.-J."/>
            <person name="Ramirez L."/>
            <person name="Alfaro M."/>
            <person name="Sun H."/>
            <person name="Tritt A."/>
            <person name="Yoshinaga Y."/>
            <person name="Zwiers L.-H."/>
            <person name="Turgeon B."/>
            <person name="Goodwin S."/>
            <person name="Spatafora J."/>
            <person name="Crous P."/>
            <person name="Grigoriev I."/>
        </authorList>
    </citation>
    <scope>NUCLEOTIDE SEQUENCE</scope>
    <source>
        <strain evidence="1">CBS 109.77</strain>
    </source>
</reference>
<name>A0A6A6XF42_9PLEO</name>
<keyword evidence="2" id="KW-1185">Reference proteome</keyword>
<evidence type="ECO:0000313" key="1">
    <source>
        <dbReference type="EMBL" id="KAF2794525.1"/>
    </source>
</evidence>
<dbReference type="OrthoDB" id="5428890at2759"/>
<dbReference type="Proteomes" id="UP000799757">
    <property type="component" value="Unassembled WGS sequence"/>
</dbReference>
<evidence type="ECO:0000313" key="2">
    <source>
        <dbReference type="Proteomes" id="UP000799757"/>
    </source>
</evidence>
<sequence>LEDASDHILKKLCEKLWDWGNCLHCGNDGNCQLDSCPWARLPTLDSFFQIYKTTSWSIPEDLFGTRHALRSHEDLFNTIKILKAKPDDPRSELIKEHFSAYVEEPYKQDQLRAFDLAMRAMTMVQCTLKHSSLVRWKPGFTPTVWHGDDSLRKFMASTFTMNDPV</sequence>
<organism evidence="1 2">
    <name type="scientific">Melanomma pulvis-pyrius CBS 109.77</name>
    <dbReference type="NCBI Taxonomy" id="1314802"/>
    <lineage>
        <taxon>Eukaryota</taxon>
        <taxon>Fungi</taxon>
        <taxon>Dikarya</taxon>
        <taxon>Ascomycota</taxon>
        <taxon>Pezizomycotina</taxon>
        <taxon>Dothideomycetes</taxon>
        <taxon>Pleosporomycetidae</taxon>
        <taxon>Pleosporales</taxon>
        <taxon>Melanommataceae</taxon>
        <taxon>Melanomma</taxon>
    </lineage>
</organism>
<protein>
    <submittedName>
        <fullName evidence="1">Uncharacterized protein</fullName>
    </submittedName>
</protein>
<gene>
    <name evidence="1" type="ORF">K505DRAFT_220833</name>
</gene>
<dbReference type="AlphaFoldDB" id="A0A6A6XF42"/>
<accession>A0A6A6XF42</accession>
<feature type="non-terminal residue" evidence="1">
    <location>
        <position position="1"/>
    </location>
</feature>